<dbReference type="EMBL" id="ML120388">
    <property type="protein sequence ID" value="RPA99342.1"/>
    <property type="molecule type" value="Genomic_DNA"/>
</dbReference>
<dbReference type="Proteomes" id="UP000276215">
    <property type="component" value="Unassembled WGS sequence"/>
</dbReference>
<reference evidence="1 2" key="1">
    <citation type="journal article" date="2018" name="Nat. Ecol. Evol.">
        <title>Pezizomycetes genomes reveal the molecular basis of ectomycorrhizal truffle lifestyle.</title>
        <authorList>
            <person name="Murat C."/>
            <person name="Payen T."/>
            <person name="Noel B."/>
            <person name="Kuo A."/>
            <person name="Morin E."/>
            <person name="Chen J."/>
            <person name="Kohler A."/>
            <person name="Krizsan K."/>
            <person name="Balestrini R."/>
            <person name="Da Silva C."/>
            <person name="Montanini B."/>
            <person name="Hainaut M."/>
            <person name="Levati E."/>
            <person name="Barry K.W."/>
            <person name="Belfiori B."/>
            <person name="Cichocki N."/>
            <person name="Clum A."/>
            <person name="Dockter R.B."/>
            <person name="Fauchery L."/>
            <person name="Guy J."/>
            <person name="Iotti M."/>
            <person name="Le Tacon F."/>
            <person name="Lindquist E.A."/>
            <person name="Lipzen A."/>
            <person name="Malagnac F."/>
            <person name="Mello A."/>
            <person name="Molinier V."/>
            <person name="Miyauchi S."/>
            <person name="Poulain J."/>
            <person name="Riccioni C."/>
            <person name="Rubini A."/>
            <person name="Sitrit Y."/>
            <person name="Splivallo R."/>
            <person name="Traeger S."/>
            <person name="Wang M."/>
            <person name="Zifcakova L."/>
            <person name="Wipf D."/>
            <person name="Zambonelli A."/>
            <person name="Paolocci F."/>
            <person name="Nowrousian M."/>
            <person name="Ottonello S."/>
            <person name="Baldrian P."/>
            <person name="Spatafora J.W."/>
            <person name="Henrissat B."/>
            <person name="Nagy L.G."/>
            <person name="Aury J.M."/>
            <person name="Wincker P."/>
            <person name="Grigoriev I.V."/>
            <person name="Bonfante P."/>
            <person name="Martin F.M."/>
        </authorList>
    </citation>
    <scope>NUCLEOTIDE SEQUENCE [LARGE SCALE GENOMIC DNA]</scope>
    <source>
        <strain evidence="1 2">120613-1</strain>
    </source>
</reference>
<evidence type="ECO:0000313" key="2">
    <source>
        <dbReference type="Proteomes" id="UP000276215"/>
    </source>
</evidence>
<accession>A0A3N4JM68</accession>
<gene>
    <name evidence="1" type="ORF">L873DRAFT_919761</name>
</gene>
<keyword evidence="2" id="KW-1185">Reference proteome</keyword>
<sequence length="74" mass="7886">MGCLFHYSCLKPSSSTTLLRTINSSSTLVPCHFSLHCAVLCVGCVCVCAKIGNDSRGGGMYLFGGLRCEVVMLH</sequence>
<evidence type="ECO:0000313" key="1">
    <source>
        <dbReference type="EMBL" id="RPA99342.1"/>
    </source>
</evidence>
<name>A0A3N4JM68_9PEZI</name>
<organism evidence="1 2">
    <name type="scientific">Choiromyces venosus 120613-1</name>
    <dbReference type="NCBI Taxonomy" id="1336337"/>
    <lineage>
        <taxon>Eukaryota</taxon>
        <taxon>Fungi</taxon>
        <taxon>Dikarya</taxon>
        <taxon>Ascomycota</taxon>
        <taxon>Pezizomycotina</taxon>
        <taxon>Pezizomycetes</taxon>
        <taxon>Pezizales</taxon>
        <taxon>Tuberaceae</taxon>
        <taxon>Choiromyces</taxon>
    </lineage>
</organism>
<protein>
    <submittedName>
        <fullName evidence="1">Uncharacterized protein</fullName>
    </submittedName>
</protein>
<dbReference type="AlphaFoldDB" id="A0A3N4JM68"/>
<proteinExistence type="predicted"/>